<feature type="compositionally biased region" description="Low complexity" evidence="1">
    <location>
        <begin position="46"/>
        <end position="67"/>
    </location>
</feature>
<name>A0A482WXW3_LAOST</name>
<gene>
    <name evidence="2" type="ORF">LSTR_LSTR012651</name>
</gene>
<dbReference type="AlphaFoldDB" id="A0A482WXW3"/>
<dbReference type="EMBL" id="QKKF02022595">
    <property type="protein sequence ID" value="RZF38348.1"/>
    <property type="molecule type" value="Genomic_DNA"/>
</dbReference>
<organism evidence="2 3">
    <name type="scientific">Laodelphax striatellus</name>
    <name type="common">Small brown planthopper</name>
    <name type="synonym">Delphax striatella</name>
    <dbReference type="NCBI Taxonomy" id="195883"/>
    <lineage>
        <taxon>Eukaryota</taxon>
        <taxon>Metazoa</taxon>
        <taxon>Ecdysozoa</taxon>
        <taxon>Arthropoda</taxon>
        <taxon>Hexapoda</taxon>
        <taxon>Insecta</taxon>
        <taxon>Pterygota</taxon>
        <taxon>Neoptera</taxon>
        <taxon>Paraneoptera</taxon>
        <taxon>Hemiptera</taxon>
        <taxon>Auchenorrhyncha</taxon>
        <taxon>Fulgoroidea</taxon>
        <taxon>Delphacidae</taxon>
        <taxon>Criomorphinae</taxon>
        <taxon>Laodelphax</taxon>
    </lineage>
</organism>
<evidence type="ECO:0000313" key="3">
    <source>
        <dbReference type="Proteomes" id="UP000291343"/>
    </source>
</evidence>
<proteinExistence type="predicted"/>
<dbReference type="InParanoid" id="A0A482WXW3"/>
<comment type="caution">
    <text evidence="2">The sequence shown here is derived from an EMBL/GenBank/DDBJ whole genome shotgun (WGS) entry which is preliminary data.</text>
</comment>
<feature type="compositionally biased region" description="Basic residues" evidence="1">
    <location>
        <begin position="35"/>
        <end position="45"/>
    </location>
</feature>
<accession>A0A482WXW3</accession>
<keyword evidence="3" id="KW-1185">Reference proteome</keyword>
<evidence type="ECO:0000313" key="2">
    <source>
        <dbReference type="EMBL" id="RZF38348.1"/>
    </source>
</evidence>
<dbReference type="Proteomes" id="UP000291343">
    <property type="component" value="Unassembled WGS sequence"/>
</dbReference>
<feature type="region of interest" description="Disordered" evidence="1">
    <location>
        <begin position="1"/>
        <end position="70"/>
    </location>
</feature>
<reference evidence="2 3" key="1">
    <citation type="journal article" date="2017" name="Gigascience">
        <title>Genome sequence of the small brown planthopper, Laodelphax striatellus.</title>
        <authorList>
            <person name="Zhu J."/>
            <person name="Jiang F."/>
            <person name="Wang X."/>
            <person name="Yang P."/>
            <person name="Bao Y."/>
            <person name="Zhao W."/>
            <person name="Wang W."/>
            <person name="Lu H."/>
            <person name="Wang Q."/>
            <person name="Cui N."/>
            <person name="Li J."/>
            <person name="Chen X."/>
            <person name="Luo L."/>
            <person name="Yu J."/>
            <person name="Kang L."/>
            <person name="Cui F."/>
        </authorList>
    </citation>
    <scope>NUCLEOTIDE SEQUENCE [LARGE SCALE GENOMIC DNA]</scope>
    <source>
        <strain evidence="2">Lst14</strain>
    </source>
</reference>
<protein>
    <submittedName>
        <fullName evidence="2">Uncharacterized protein</fullName>
    </submittedName>
</protein>
<sequence>MSVGYGGGRGVRRQGLGVDLRAAGERRGAPAWGRPGRKAAKRHRAAQAGPQTGTASASSTAASAQPQLLPPTDMLGVWVWKSPAGESAVSQQ</sequence>
<evidence type="ECO:0000256" key="1">
    <source>
        <dbReference type="SAM" id="MobiDB-lite"/>
    </source>
</evidence>